<dbReference type="PANTHER" id="PTHR24134">
    <property type="entry name" value="ANKYRIN REPEAT-CONTAINING PROTEIN DDB_G0279043"/>
    <property type="match status" value="1"/>
</dbReference>
<accession>W7LZJ1</accession>
<evidence type="ECO:0000256" key="1">
    <source>
        <dbReference type="ARBA" id="ARBA00022737"/>
    </source>
</evidence>
<dbReference type="Proteomes" id="UP000009096">
    <property type="component" value="Chromosome 3"/>
</dbReference>
<evidence type="ECO:0000256" key="3">
    <source>
        <dbReference type="PROSITE-ProRule" id="PRU00023"/>
    </source>
</evidence>
<dbReference type="PROSITE" id="PS50297">
    <property type="entry name" value="ANK_REP_REGION"/>
    <property type="match status" value="2"/>
</dbReference>
<dbReference type="STRING" id="334819.W7LZJ1"/>
<protein>
    <submittedName>
        <fullName evidence="4">Uncharacterized protein</fullName>
    </submittedName>
</protein>
<feature type="repeat" description="ANK" evidence="3">
    <location>
        <begin position="77"/>
        <end position="112"/>
    </location>
</feature>
<dbReference type="PROSITE" id="PS50088">
    <property type="entry name" value="ANK_REPEAT"/>
    <property type="match status" value="2"/>
</dbReference>
<dbReference type="RefSeq" id="XP_018750914.1">
    <property type="nucleotide sequence ID" value="XM_018893959.1"/>
</dbReference>
<reference evidence="4 5" key="1">
    <citation type="journal article" date="2010" name="Nature">
        <title>Comparative genomics reveals mobile pathogenicity chromosomes in Fusarium.</title>
        <authorList>
            <person name="Ma L.J."/>
            <person name="van der Does H.C."/>
            <person name="Borkovich K.A."/>
            <person name="Coleman J.J."/>
            <person name="Daboussi M.J."/>
            <person name="Di Pietro A."/>
            <person name="Dufresne M."/>
            <person name="Freitag M."/>
            <person name="Grabherr M."/>
            <person name="Henrissat B."/>
            <person name="Houterman P.M."/>
            <person name="Kang S."/>
            <person name="Shim W.B."/>
            <person name="Woloshuk C."/>
            <person name="Xie X."/>
            <person name="Xu J.R."/>
            <person name="Antoniw J."/>
            <person name="Baker S.E."/>
            <person name="Bluhm B.H."/>
            <person name="Breakspear A."/>
            <person name="Brown D.W."/>
            <person name="Butchko R.A."/>
            <person name="Chapman S."/>
            <person name="Coulson R."/>
            <person name="Coutinho P.M."/>
            <person name="Danchin E.G."/>
            <person name="Diener A."/>
            <person name="Gale L.R."/>
            <person name="Gardiner D.M."/>
            <person name="Goff S."/>
            <person name="Hammond-Kosack K.E."/>
            <person name="Hilburn K."/>
            <person name="Hua-Van A."/>
            <person name="Jonkers W."/>
            <person name="Kazan K."/>
            <person name="Kodira C.D."/>
            <person name="Koehrsen M."/>
            <person name="Kumar L."/>
            <person name="Lee Y.H."/>
            <person name="Li L."/>
            <person name="Manners J.M."/>
            <person name="Miranda-Saavedra D."/>
            <person name="Mukherjee M."/>
            <person name="Park G."/>
            <person name="Park J."/>
            <person name="Park S.Y."/>
            <person name="Proctor R.H."/>
            <person name="Regev A."/>
            <person name="Ruiz-Roldan M.C."/>
            <person name="Sain D."/>
            <person name="Sakthikumar S."/>
            <person name="Sykes S."/>
            <person name="Schwartz D.C."/>
            <person name="Turgeon B.G."/>
            <person name="Wapinski I."/>
            <person name="Yoder O."/>
            <person name="Young S."/>
            <person name="Zeng Q."/>
            <person name="Zhou S."/>
            <person name="Galagan J."/>
            <person name="Cuomo C.A."/>
            <person name="Kistler H.C."/>
            <person name="Rep M."/>
        </authorList>
    </citation>
    <scope>NUCLEOTIDE SEQUENCE [LARGE SCALE GENOMIC DNA]</scope>
    <source>
        <strain evidence="5">M3125 / FGSC 7600</strain>
    </source>
</reference>
<dbReference type="eggNOG" id="KOG4177">
    <property type="taxonomic scope" value="Eukaryota"/>
</dbReference>
<dbReference type="Pfam" id="PF12796">
    <property type="entry name" value="Ank_2"/>
    <property type="match status" value="1"/>
</dbReference>
<dbReference type="InterPro" id="IPR036770">
    <property type="entry name" value="Ankyrin_rpt-contain_sf"/>
</dbReference>
<gene>
    <name evidence="4" type="ORF">FVEG_05722</name>
</gene>
<keyword evidence="5" id="KW-1185">Reference proteome</keyword>
<feature type="repeat" description="ANK" evidence="3">
    <location>
        <begin position="47"/>
        <end position="76"/>
    </location>
</feature>
<dbReference type="EMBL" id="DS022247">
    <property type="protein sequence ID" value="EWG44723.1"/>
    <property type="molecule type" value="Genomic_DNA"/>
</dbReference>
<evidence type="ECO:0000313" key="4">
    <source>
        <dbReference type="EMBL" id="EWG44723.1"/>
    </source>
</evidence>
<dbReference type="PRINTS" id="PR01415">
    <property type="entry name" value="ANKYRIN"/>
</dbReference>
<proteinExistence type="predicted"/>
<dbReference type="VEuPathDB" id="FungiDB:FVEG_05722"/>
<dbReference type="KEGG" id="fvr:FVEG_05722"/>
<evidence type="ECO:0000313" key="5">
    <source>
        <dbReference type="Proteomes" id="UP000009096"/>
    </source>
</evidence>
<sequence length="311" mass="35288">MSKSHGRKQHFVQVEKDPDDFVFLNVTLTIFWRLARLDLVNHVWCHTHLHVAAFYGWVDVVEALLKLGSNPDIQDSKGCTALHAACASVDEGSKEVVQVLLKHGADPNHKADVTGFAPVHHLIEASRNAAEPWDCNGKLETLLKGGADIDTPDTHGRTPIHLASCIPWCNSLFDVLHTRCARLDLLTVMKRSILHYAAMYGDLDHISYLRKRGLTEPDPDGKDAYDQTPLDLMVWRANAKPEELWKHMKQPTEDVTQAFCSLIQEIRIHRWREGHGTSYQGHRSHWRHVKADHHLNPESHLVAPPTNWKLA</sequence>
<dbReference type="SUPFAM" id="SSF48403">
    <property type="entry name" value="Ankyrin repeat"/>
    <property type="match status" value="1"/>
</dbReference>
<dbReference type="SMART" id="SM00248">
    <property type="entry name" value="ANK"/>
    <property type="match status" value="5"/>
</dbReference>
<keyword evidence="1" id="KW-0677">Repeat</keyword>
<evidence type="ECO:0000256" key="2">
    <source>
        <dbReference type="ARBA" id="ARBA00023043"/>
    </source>
</evidence>
<dbReference type="Gene3D" id="1.25.40.20">
    <property type="entry name" value="Ankyrin repeat-containing domain"/>
    <property type="match status" value="2"/>
</dbReference>
<dbReference type="AlphaFoldDB" id="W7LZJ1"/>
<keyword evidence="2 3" id="KW-0040">ANK repeat</keyword>
<dbReference type="InterPro" id="IPR002110">
    <property type="entry name" value="Ankyrin_rpt"/>
</dbReference>
<name>W7LZJ1_GIBM7</name>
<dbReference type="GeneID" id="30063690"/>
<organism evidence="4 5">
    <name type="scientific">Gibberella moniliformis (strain M3125 / FGSC 7600)</name>
    <name type="common">Maize ear and stalk rot fungus</name>
    <name type="synonym">Fusarium verticillioides</name>
    <dbReference type="NCBI Taxonomy" id="334819"/>
    <lineage>
        <taxon>Eukaryota</taxon>
        <taxon>Fungi</taxon>
        <taxon>Dikarya</taxon>
        <taxon>Ascomycota</taxon>
        <taxon>Pezizomycotina</taxon>
        <taxon>Sordariomycetes</taxon>
        <taxon>Hypocreomycetidae</taxon>
        <taxon>Hypocreales</taxon>
        <taxon>Nectriaceae</taxon>
        <taxon>Fusarium</taxon>
        <taxon>Fusarium fujikuroi species complex</taxon>
    </lineage>
</organism>
<dbReference type="PANTHER" id="PTHR24134:SF9">
    <property type="entry name" value="ANKYRIN REPEAT AND SOCS BOX PROTEIN 8"/>
    <property type="match status" value="1"/>
</dbReference>
<dbReference type="OrthoDB" id="5122169at2759"/>